<reference evidence="3" key="1">
    <citation type="submission" date="2024-07" db="EMBL/GenBank/DDBJ databases">
        <title>Two chromosome-level genome assemblies of Korean endemic species Abeliophyllum distichum and Forsythia ovata (Oleaceae).</title>
        <authorList>
            <person name="Jang H."/>
        </authorList>
    </citation>
    <scope>NUCLEOTIDE SEQUENCE [LARGE SCALE GENOMIC DNA]</scope>
</reference>
<keyword evidence="3" id="KW-1185">Reference proteome</keyword>
<dbReference type="EMBL" id="JBFOLJ010000011">
    <property type="protein sequence ID" value="KAL2493832.1"/>
    <property type="molecule type" value="Genomic_DNA"/>
</dbReference>
<proteinExistence type="predicted"/>
<gene>
    <name evidence="2" type="ORF">Fot_37589</name>
</gene>
<evidence type="ECO:0000313" key="2">
    <source>
        <dbReference type="EMBL" id="KAL2493832.1"/>
    </source>
</evidence>
<sequence>MSKMRSSDKSKSKSRTNSRRPISVNMKKRCDRKVRTKPMKKKFNVPVREQNKLQVNGIKLTLEERMEPYFSGLNEDIHVPEVDDSDDDFTILDVATQNLPIPQEHEARDEFDAIGVKIAKDCQSHVLQNQPSTKSSSLGGSTSYQDEVFLEDNSKSKKQKTNSNIEDIAGEILNESNYSQDVYGLDDDLVFTKEDFKIMDESAEKNHVVVNNVVAEAISPIPIDFEEDIPQEIPLKRLHKPSACLYIKSFDSASNDAQEDPNMIF</sequence>
<name>A0ABD1RZI4_9LAMI</name>
<organism evidence="2 3">
    <name type="scientific">Forsythia ovata</name>
    <dbReference type="NCBI Taxonomy" id="205694"/>
    <lineage>
        <taxon>Eukaryota</taxon>
        <taxon>Viridiplantae</taxon>
        <taxon>Streptophyta</taxon>
        <taxon>Embryophyta</taxon>
        <taxon>Tracheophyta</taxon>
        <taxon>Spermatophyta</taxon>
        <taxon>Magnoliopsida</taxon>
        <taxon>eudicotyledons</taxon>
        <taxon>Gunneridae</taxon>
        <taxon>Pentapetalae</taxon>
        <taxon>asterids</taxon>
        <taxon>lamiids</taxon>
        <taxon>Lamiales</taxon>
        <taxon>Oleaceae</taxon>
        <taxon>Forsythieae</taxon>
        <taxon>Forsythia</taxon>
    </lineage>
</organism>
<accession>A0ABD1RZI4</accession>
<evidence type="ECO:0000256" key="1">
    <source>
        <dbReference type="SAM" id="MobiDB-lite"/>
    </source>
</evidence>
<evidence type="ECO:0000313" key="3">
    <source>
        <dbReference type="Proteomes" id="UP001604277"/>
    </source>
</evidence>
<feature type="region of interest" description="Disordered" evidence="1">
    <location>
        <begin position="1"/>
        <end position="45"/>
    </location>
</feature>
<feature type="compositionally biased region" description="Basic residues" evidence="1">
    <location>
        <begin position="26"/>
        <end position="43"/>
    </location>
</feature>
<comment type="caution">
    <text evidence="2">The sequence shown here is derived from an EMBL/GenBank/DDBJ whole genome shotgun (WGS) entry which is preliminary data.</text>
</comment>
<dbReference type="Proteomes" id="UP001604277">
    <property type="component" value="Unassembled WGS sequence"/>
</dbReference>
<feature type="compositionally biased region" description="Basic and acidic residues" evidence="1">
    <location>
        <begin position="1"/>
        <end position="11"/>
    </location>
</feature>
<dbReference type="AlphaFoldDB" id="A0ABD1RZI4"/>
<protein>
    <submittedName>
        <fullName evidence="2">Uncharacterized protein</fullName>
    </submittedName>
</protein>